<feature type="domain" description="VTT" evidence="7">
    <location>
        <begin position="37"/>
        <end position="165"/>
    </location>
</feature>
<feature type="transmembrane region" description="Helical" evidence="6">
    <location>
        <begin position="177"/>
        <end position="198"/>
    </location>
</feature>
<name>A0A1D3L3B1_9EURY</name>
<evidence type="ECO:0000313" key="9">
    <source>
        <dbReference type="Proteomes" id="UP000094707"/>
    </source>
</evidence>
<dbReference type="EMBL" id="LT607756">
    <property type="protein sequence ID" value="SCG86142.1"/>
    <property type="molecule type" value="Genomic_DNA"/>
</dbReference>
<keyword evidence="2" id="KW-1003">Cell membrane</keyword>
<accession>A0A1D3L3B1</accession>
<keyword evidence="5 6" id="KW-0472">Membrane</keyword>
<keyword evidence="4 6" id="KW-1133">Transmembrane helix</keyword>
<evidence type="ECO:0000313" key="8">
    <source>
        <dbReference type="EMBL" id="SCG86142.1"/>
    </source>
</evidence>
<comment type="subcellular location">
    <subcellularLocation>
        <location evidence="1">Cell membrane</location>
        <topology evidence="1">Multi-pass membrane protein</topology>
    </subcellularLocation>
</comment>
<feature type="transmembrane region" description="Helical" evidence="6">
    <location>
        <begin position="145"/>
        <end position="165"/>
    </location>
</feature>
<dbReference type="AlphaFoldDB" id="A0A1D3L3B1"/>
<protein>
    <submittedName>
        <fullName evidence="8">Putative membrane protein YngC</fullName>
    </submittedName>
</protein>
<keyword evidence="9" id="KW-1185">Reference proteome</keyword>
<dbReference type="PANTHER" id="PTHR42709">
    <property type="entry name" value="ALKALINE PHOSPHATASE LIKE PROTEIN"/>
    <property type="match status" value="1"/>
</dbReference>
<dbReference type="STRING" id="118062.MCBB_1587"/>
<dbReference type="RefSeq" id="WP_071907230.1">
    <property type="nucleotide sequence ID" value="NZ_LT607756.1"/>
</dbReference>
<evidence type="ECO:0000256" key="1">
    <source>
        <dbReference type="ARBA" id="ARBA00004651"/>
    </source>
</evidence>
<dbReference type="PANTHER" id="PTHR42709:SF6">
    <property type="entry name" value="UNDECAPRENYL PHOSPHATE TRANSPORTER A"/>
    <property type="match status" value="1"/>
</dbReference>
<keyword evidence="3 6" id="KW-0812">Transmembrane</keyword>
<dbReference type="KEGG" id="mcub:MCBB_1587"/>
<dbReference type="InterPro" id="IPR032816">
    <property type="entry name" value="VTT_dom"/>
</dbReference>
<dbReference type="OrthoDB" id="204088at2157"/>
<organism evidence="8 9">
    <name type="scientific">Methanobacterium congolense</name>
    <dbReference type="NCBI Taxonomy" id="118062"/>
    <lineage>
        <taxon>Archaea</taxon>
        <taxon>Methanobacteriati</taxon>
        <taxon>Methanobacteriota</taxon>
        <taxon>Methanomada group</taxon>
        <taxon>Methanobacteria</taxon>
        <taxon>Methanobacteriales</taxon>
        <taxon>Methanobacteriaceae</taxon>
        <taxon>Methanobacterium</taxon>
    </lineage>
</organism>
<dbReference type="GeneID" id="30412425"/>
<reference evidence="8 9" key="1">
    <citation type="submission" date="2016-08" db="EMBL/GenBank/DDBJ databases">
        <authorList>
            <person name="Seilhamer J.J."/>
        </authorList>
    </citation>
    <scope>NUCLEOTIDE SEQUENCE [LARGE SCALE GENOMIC DNA]</scope>
    <source>
        <strain evidence="8">Buetzberg</strain>
    </source>
</reference>
<evidence type="ECO:0000256" key="6">
    <source>
        <dbReference type="SAM" id="Phobius"/>
    </source>
</evidence>
<dbReference type="GO" id="GO:0005886">
    <property type="term" value="C:plasma membrane"/>
    <property type="evidence" value="ECO:0007669"/>
    <property type="project" value="UniProtKB-SubCell"/>
</dbReference>
<evidence type="ECO:0000259" key="7">
    <source>
        <dbReference type="Pfam" id="PF09335"/>
    </source>
</evidence>
<sequence>MTGIVEFVSNFAIYLINSLGYWGVFIGMTLESACIPLPSEIIMPFSGFVVWQGTTNMTLWGITLIGALGNLVGSLIAYFVGLKGGRPLLEKYGKYILITHSKLELADQWFDRYGYEAVLISRVLPIVRTFISLPAGISHMDLKKFVIYTFAGSLPWCFVLGYIGVQLGPRWEIIKGYFHILDVIVVVGIIAFLGYIIYKYKDKVSLN</sequence>
<dbReference type="Pfam" id="PF09335">
    <property type="entry name" value="VTT_dom"/>
    <property type="match status" value="1"/>
</dbReference>
<gene>
    <name evidence="8" type="primary">yngC5</name>
    <name evidence="8" type="ORF">MCBB_1587</name>
</gene>
<proteinExistence type="predicted"/>
<evidence type="ECO:0000256" key="5">
    <source>
        <dbReference type="ARBA" id="ARBA00023136"/>
    </source>
</evidence>
<evidence type="ECO:0000256" key="3">
    <source>
        <dbReference type="ARBA" id="ARBA00022692"/>
    </source>
</evidence>
<feature type="transmembrane region" description="Helical" evidence="6">
    <location>
        <begin position="12"/>
        <end position="38"/>
    </location>
</feature>
<dbReference type="Proteomes" id="UP000094707">
    <property type="component" value="Chromosome I"/>
</dbReference>
<dbReference type="InterPro" id="IPR051311">
    <property type="entry name" value="DedA_domain"/>
</dbReference>
<evidence type="ECO:0000256" key="2">
    <source>
        <dbReference type="ARBA" id="ARBA00022475"/>
    </source>
</evidence>
<evidence type="ECO:0000256" key="4">
    <source>
        <dbReference type="ARBA" id="ARBA00022989"/>
    </source>
</evidence>
<feature type="transmembrane region" description="Helical" evidence="6">
    <location>
        <begin position="58"/>
        <end position="81"/>
    </location>
</feature>
<dbReference type="PATRIC" id="fig|129848.4.peg.1620"/>